<evidence type="ECO:0000256" key="5">
    <source>
        <dbReference type="ARBA" id="ARBA00023014"/>
    </source>
</evidence>
<reference evidence="8" key="1">
    <citation type="submission" date="2016-04" db="EMBL/GenBank/DDBJ databases">
        <authorList>
            <person name="Nguyen H.D."/>
            <person name="Samba Siva P."/>
            <person name="Cullis J."/>
            <person name="Levesque C.A."/>
            <person name="Hambleton S."/>
        </authorList>
    </citation>
    <scope>NUCLEOTIDE SEQUENCE</scope>
    <source>
        <strain evidence="8">DAOMC 236416</strain>
    </source>
</reference>
<evidence type="ECO:0000313" key="9">
    <source>
        <dbReference type="Proteomes" id="UP000077521"/>
    </source>
</evidence>
<dbReference type="PANTHER" id="PTHR42961">
    <property type="entry name" value="IRON-SULFUR PROTEIN NUBPL"/>
    <property type="match status" value="1"/>
</dbReference>
<keyword evidence="3" id="KW-0067">ATP-binding</keyword>
<reference evidence="8" key="2">
    <citation type="journal article" date="2019" name="IMA Fungus">
        <title>Genome sequencing and comparison of five Tilletia species to identify candidate genes for the detection of regulated species infecting wheat.</title>
        <authorList>
            <person name="Nguyen H.D.T."/>
            <person name="Sultana T."/>
            <person name="Kesanakurti P."/>
            <person name="Hambleton S."/>
        </authorList>
    </citation>
    <scope>NUCLEOTIDE SEQUENCE</scope>
    <source>
        <strain evidence="8">DAOMC 236416</strain>
    </source>
</reference>
<keyword evidence="4" id="KW-0408">Iron</keyword>
<dbReference type="InterPro" id="IPR027417">
    <property type="entry name" value="P-loop_NTPase"/>
</dbReference>
<dbReference type="SUPFAM" id="SSF52540">
    <property type="entry name" value="P-loop containing nucleoside triphosphate hydrolases"/>
    <property type="match status" value="1"/>
</dbReference>
<dbReference type="GO" id="GO:0051539">
    <property type="term" value="F:4 iron, 4 sulfur cluster binding"/>
    <property type="evidence" value="ECO:0007669"/>
    <property type="project" value="TreeGrafter"/>
</dbReference>
<dbReference type="GO" id="GO:0032981">
    <property type="term" value="P:mitochondrial respiratory chain complex I assembly"/>
    <property type="evidence" value="ECO:0007669"/>
    <property type="project" value="TreeGrafter"/>
</dbReference>
<comment type="caution">
    <text evidence="8">The sequence shown here is derived from an EMBL/GenBank/DDBJ whole genome shotgun (WGS) entry which is preliminary data.</text>
</comment>
<dbReference type="GO" id="GO:0016226">
    <property type="term" value="P:iron-sulfur cluster assembly"/>
    <property type="evidence" value="ECO:0007669"/>
    <property type="project" value="InterPro"/>
</dbReference>
<dbReference type="Proteomes" id="UP000077521">
    <property type="component" value="Unassembled WGS sequence"/>
</dbReference>
<evidence type="ECO:0000256" key="1">
    <source>
        <dbReference type="ARBA" id="ARBA00022723"/>
    </source>
</evidence>
<comment type="similarity">
    <text evidence="6">Belongs to the Mrp/NBP35 ATP-binding proteins family.</text>
</comment>
<keyword evidence="2" id="KW-0547">Nucleotide-binding</keyword>
<dbReference type="AlphaFoldDB" id="A0A177TRU1"/>
<dbReference type="InterPro" id="IPR033756">
    <property type="entry name" value="YlxH/NBP35"/>
</dbReference>
<keyword evidence="1" id="KW-0479">Metal-binding</keyword>
<dbReference type="InterPro" id="IPR019591">
    <property type="entry name" value="Mrp/NBP35_ATP-bd"/>
</dbReference>
<organism evidence="8 9">
    <name type="scientific">Tilletia indica</name>
    <dbReference type="NCBI Taxonomy" id="43049"/>
    <lineage>
        <taxon>Eukaryota</taxon>
        <taxon>Fungi</taxon>
        <taxon>Dikarya</taxon>
        <taxon>Basidiomycota</taxon>
        <taxon>Ustilaginomycotina</taxon>
        <taxon>Exobasidiomycetes</taxon>
        <taxon>Tilletiales</taxon>
        <taxon>Tilletiaceae</taxon>
        <taxon>Tilletia</taxon>
    </lineage>
</organism>
<dbReference type="PANTHER" id="PTHR42961:SF2">
    <property type="entry name" value="IRON-SULFUR PROTEIN NUBPL"/>
    <property type="match status" value="1"/>
</dbReference>
<evidence type="ECO:0000313" key="8">
    <source>
        <dbReference type="EMBL" id="KAE8244359.1"/>
    </source>
</evidence>
<feature type="region of interest" description="Disordered" evidence="7">
    <location>
        <begin position="307"/>
        <end position="333"/>
    </location>
</feature>
<evidence type="ECO:0000256" key="4">
    <source>
        <dbReference type="ARBA" id="ARBA00023004"/>
    </source>
</evidence>
<keyword evidence="9" id="KW-1185">Reference proteome</keyword>
<dbReference type="GO" id="GO:0046872">
    <property type="term" value="F:metal ion binding"/>
    <property type="evidence" value="ECO:0007669"/>
    <property type="project" value="UniProtKB-KW"/>
</dbReference>
<dbReference type="InterPro" id="IPR044304">
    <property type="entry name" value="NUBPL-like"/>
</dbReference>
<dbReference type="CDD" id="cd02037">
    <property type="entry name" value="Mrp_NBP35"/>
    <property type="match status" value="1"/>
</dbReference>
<dbReference type="FunFam" id="3.40.50.300:FF:001119">
    <property type="entry name" value="Iron-sulfur cluster carrier protein"/>
    <property type="match status" value="1"/>
</dbReference>
<sequence>MIRASLVRLRPLPHTGARPLPPPLPRRGAGPPAKRPIPHAKRVLIVSSAKGGVGKSTLTVNLAAALARTSRPSQDGKATNRVGILDLDIYGPSIPKLMNLDRAGAPLTTAQDALVPLVNYGMPCMSMGFLLPPSPPLSSTSPQSQQTTNEDSPVVWRGLMVMKAVQQLLFDVDWRASSSQSHQDSSDAHGPPLDLLVIDTPPGTGDVHLSLAQLVAPIDGVIVVSTPQKVALADTRKGIAMWNKLGAPILGLVLNMSHLPAATPNGTPTYLFGPPTSFNDLAHSTGLPVLGRIPIDQALCEAGEKGAPLTLNLPSPEDSQQESNTDKEGLALDSTSVLGRMARRIWDHLDDVASITHDPQPGMTTVK</sequence>
<keyword evidence="5" id="KW-0411">Iron-sulfur</keyword>
<dbReference type="EMBL" id="LWDF02000667">
    <property type="protein sequence ID" value="KAE8244359.1"/>
    <property type="molecule type" value="Genomic_DNA"/>
</dbReference>
<dbReference type="Gene3D" id="3.40.50.300">
    <property type="entry name" value="P-loop containing nucleotide triphosphate hydrolases"/>
    <property type="match status" value="1"/>
</dbReference>
<feature type="region of interest" description="Disordered" evidence="7">
    <location>
        <begin position="12"/>
        <end position="36"/>
    </location>
</feature>
<evidence type="ECO:0000256" key="3">
    <source>
        <dbReference type="ARBA" id="ARBA00022840"/>
    </source>
</evidence>
<evidence type="ECO:0000256" key="6">
    <source>
        <dbReference type="ARBA" id="ARBA00024036"/>
    </source>
</evidence>
<proteinExistence type="inferred from homology"/>
<evidence type="ECO:0000256" key="2">
    <source>
        <dbReference type="ARBA" id="ARBA00022741"/>
    </source>
</evidence>
<dbReference type="Pfam" id="PF10609">
    <property type="entry name" value="ParA"/>
    <property type="match status" value="1"/>
</dbReference>
<evidence type="ECO:0000256" key="7">
    <source>
        <dbReference type="SAM" id="MobiDB-lite"/>
    </source>
</evidence>
<accession>A0A177TRU1</accession>
<dbReference type="HAMAP" id="MF_02040">
    <property type="entry name" value="Mrp_NBP35"/>
    <property type="match status" value="1"/>
</dbReference>
<dbReference type="GO" id="GO:0005524">
    <property type="term" value="F:ATP binding"/>
    <property type="evidence" value="ECO:0007669"/>
    <property type="project" value="UniProtKB-KW"/>
</dbReference>
<name>A0A177TRU1_9BASI</name>
<gene>
    <name evidence="8" type="ORF">A4X13_0g6649</name>
</gene>
<dbReference type="GO" id="GO:0140663">
    <property type="term" value="F:ATP-dependent FeS chaperone activity"/>
    <property type="evidence" value="ECO:0007669"/>
    <property type="project" value="InterPro"/>
</dbReference>
<dbReference type="GO" id="GO:0005739">
    <property type="term" value="C:mitochondrion"/>
    <property type="evidence" value="ECO:0007669"/>
    <property type="project" value="TreeGrafter"/>
</dbReference>
<protein>
    <submittedName>
        <fullName evidence="8">Uncharacterized protein</fullName>
    </submittedName>
</protein>